<dbReference type="EMBL" id="OZ075111">
    <property type="protein sequence ID" value="CAL4887974.1"/>
    <property type="molecule type" value="Genomic_DNA"/>
</dbReference>
<dbReference type="Proteomes" id="UP001497457">
    <property type="component" value="Chromosome 1b"/>
</dbReference>
<name>A0ABC8VCG5_9POAL</name>
<reference evidence="2 3" key="2">
    <citation type="submission" date="2024-10" db="EMBL/GenBank/DDBJ databases">
        <authorList>
            <person name="Ryan C."/>
        </authorList>
    </citation>
    <scope>NUCLEOTIDE SEQUENCE [LARGE SCALE GENOMIC DNA]</scope>
</reference>
<evidence type="ECO:0000256" key="1">
    <source>
        <dbReference type="SAM" id="MobiDB-lite"/>
    </source>
</evidence>
<feature type="region of interest" description="Disordered" evidence="1">
    <location>
        <begin position="1"/>
        <end position="51"/>
    </location>
</feature>
<keyword evidence="3" id="KW-1185">Reference proteome</keyword>
<feature type="compositionally biased region" description="Basic and acidic residues" evidence="1">
    <location>
        <begin position="32"/>
        <end position="41"/>
    </location>
</feature>
<accession>A0ABC8VCG5</accession>
<proteinExistence type="predicted"/>
<feature type="compositionally biased region" description="Low complexity" evidence="1">
    <location>
        <begin position="19"/>
        <end position="30"/>
    </location>
</feature>
<protein>
    <submittedName>
        <fullName evidence="2">Uncharacterized protein</fullName>
    </submittedName>
</protein>
<feature type="compositionally biased region" description="Basic and acidic residues" evidence="1">
    <location>
        <begin position="1"/>
        <end position="13"/>
    </location>
</feature>
<reference evidence="3" key="1">
    <citation type="submission" date="2024-06" db="EMBL/GenBank/DDBJ databases">
        <authorList>
            <person name="Ryan C."/>
        </authorList>
    </citation>
    <scope>NUCLEOTIDE SEQUENCE [LARGE SCALE GENOMIC DNA]</scope>
</reference>
<sequence>MDQSQVRRCDDPVHGGGDAPASAQGQQQAGPNKDRQQHEQEQPSSLNPTAARLLREAIVSQPAPAAGSSDILAFARSVDRVDSPLE</sequence>
<gene>
    <name evidence="2" type="ORF">URODEC1_LOCUS2024</name>
</gene>
<evidence type="ECO:0000313" key="3">
    <source>
        <dbReference type="Proteomes" id="UP001497457"/>
    </source>
</evidence>
<evidence type="ECO:0000313" key="2">
    <source>
        <dbReference type="EMBL" id="CAL4887974.1"/>
    </source>
</evidence>
<dbReference type="AlphaFoldDB" id="A0ABC8VCG5"/>
<organism evidence="2 3">
    <name type="scientific">Urochloa decumbens</name>
    <dbReference type="NCBI Taxonomy" id="240449"/>
    <lineage>
        <taxon>Eukaryota</taxon>
        <taxon>Viridiplantae</taxon>
        <taxon>Streptophyta</taxon>
        <taxon>Embryophyta</taxon>
        <taxon>Tracheophyta</taxon>
        <taxon>Spermatophyta</taxon>
        <taxon>Magnoliopsida</taxon>
        <taxon>Liliopsida</taxon>
        <taxon>Poales</taxon>
        <taxon>Poaceae</taxon>
        <taxon>PACMAD clade</taxon>
        <taxon>Panicoideae</taxon>
        <taxon>Panicodae</taxon>
        <taxon>Paniceae</taxon>
        <taxon>Melinidinae</taxon>
        <taxon>Urochloa</taxon>
    </lineage>
</organism>